<organism evidence="2 3">
    <name type="scientific">Polysphondylium violaceum</name>
    <dbReference type="NCBI Taxonomy" id="133409"/>
    <lineage>
        <taxon>Eukaryota</taxon>
        <taxon>Amoebozoa</taxon>
        <taxon>Evosea</taxon>
        <taxon>Eumycetozoa</taxon>
        <taxon>Dictyostelia</taxon>
        <taxon>Dictyosteliales</taxon>
        <taxon>Dictyosteliaceae</taxon>
        <taxon>Polysphondylium</taxon>
    </lineage>
</organism>
<evidence type="ECO:0000256" key="1">
    <source>
        <dbReference type="ARBA" id="ARBA00022737"/>
    </source>
</evidence>
<proteinExistence type="predicted"/>
<dbReference type="EMBL" id="AJWJ01000472">
    <property type="protein sequence ID" value="KAF2070584.1"/>
    <property type="molecule type" value="Genomic_DNA"/>
</dbReference>
<sequence length="400" mass="45227">MCSFILIWRNKYLKDIIIEYLYALLESSVKCSSSSPINRYRHYCLSVDSQYDIQFINRYDRPRALIFNHYFSVQPHKLIDIVPRSVTRLKVELERNNPIPPWVTTLFLKEWTAVKNGDIPKSVTDLTLCSMFRSDNLMLLKGKIPGSVKKLAIPSLDKEISHIIPKSVTHLTLLKQPINSINDRYLPSWVKHITLGTLCVSDADSHSITPSLSARLGGTYFICTSATRANIPRNTTHLIWMDYTDDQGISAANVPSGVHTLILGEKYNAPIQSLPPSITQMIFTATFELPLSSISFPPTLKHLRISLPKETVIKASSFPATPLLSHLSLDQQCFIESLPPSVHHLQLHSGYTGNKSFPSTVKHLKVISINQFMDIPSTIQSVCAYSPSYFTYPHPRDNEY</sequence>
<gene>
    <name evidence="2" type="ORF">CYY_008103</name>
</gene>
<evidence type="ECO:0008006" key="4">
    <source>
        <dbReference type="Google" id="ProtNLM"/>
    </source>
</evidence>
<comment type="caution">
    <text evidence="2">The sequence shown here is derived from an EMBL/GenBank/DDBJ whole genome shotgun (WGS) entry which is preliminary data.</text>
</comment>
<accession>A0A8J4PNM8</accession>
<keyword evidence="1" id="KW-0677">Repeat</keyword>
<dbReference type="PANTHER" id="PTHR32134">
    <property type="entry name" value="FNIP REPEAT-CONTAINING PROTEIN"/>
    <property type="match status" value="1"/>
</dbReference>
<evidence type="ECO:0000313" key="3">
    <source>
        <dbReference type="Proteomes" id="UP000695562"/>
    </source>
</evidence>
<dbReference type="InterPro" id="IPR051251">
    <property type="entry name" value="STK_FNIP-Repeat"/>
</dbReference>
<dbReference type="PANTHER" id="PTHR32134:SF92">
    <property type="entry name" value="FNIP REPEAT-CONTAINING PROTEIN"/>
    <property type="match status" value="1"/>
</dbReference>
<dbReference type="Proteomes" id="UP000695562">
    <property type="component" value="Unassembled WGS sequence"/>
</dbReference>
<reference evidence="2" key="1">
    <citation type="submission" date="2020-01" db="EMBL/GenBank/DDBJ databases">
        <title>Development of genomics and gene disruption for Polysphondylium violaceum indicates a role for the polyketide synthase stlB in stalk morphogenesis.</title>
        <authorList>
            <person name="Narita B."/>
            <person name="Kawabe Y."/>
            <person name="Kin K."/>
            <person name="Saito T."/>
            <person name="Gibbs R."/>
            <person name="Kuspa A."/>
            <person name="Muzny D."/>
            <person name="Queller D."/>
            <person name="Richards S."/>
            <person name="Strassman J."/>
            <person name="Sucgang R."/>
            <person name="Worley K."/>
            <person name="Schaap P."/>
        </authorList>
    </citation>
    <scope>NUCLEOTIDE SEQUENCE</scope>
    <source>
        <strain evidence="2">QSvi11</strain>
    </source>
</reference>
<protein>
    <recommendedName>
        <fullName evidence="4">FNIP repeat-containing protein</fullName>
    </recommendedName>
</protein>
<keyword evidence="3" id="KW-1185">Reference proteome</keyword>
<evidence type="ECO:0000313" key="2">
    <source>
        <dbReference type="EMBL" id="KAF2070584.1"/>
    </source>
</evidence>
<name>A0A8J4PNM8_9MYCE</name>
<dbReference type="AlphaFoldDB" id="A0A8J4PNM8"/>
<dbReference type="Pfam" id="PF05725">
    <property type="entry name" value="FNIP"/>
    <property type="match status" value="1"/>
</dbReference>
<dbReference type="InterPro" id="IPR008615">
    <property type="entry name" value="FNIP"/>
</dbReference>